<feature type="compositionally biased region" description="Acidic residues" evidence="1">
    <location>
        <begin position="297"/>
        <end position="308"/>
    </location>
</feature>
<evidence type="ECO:0000256" key="2">
    <source>
        <dbReference type="SAM" id="SignalP"/>
    </source>
</evidence>
<dbReference type="AlphaFoldDB" id="A0AAP1F0A2"/>
<comment type="caution">
    <text evidence="3">The sequence shown here is derived from an EMBL/GenBank/DDBJ whole genome shotgun (WGS) entry which is preliminary data.</text>
</comment>
<feature type="signal peptide" evidence="2">
    <location>
        <begin position="1"/>
        <end position="28"/>
    </location>
</feature>
<dbReference type="EMBL" id="LHUJ01000022">
    <property type="protein sequence ID" value="KOR49652.1"/>
    <property type="molecule type" value="Genomic_DNA"/>
</dbReference>
<accession>A0AAP1F0A2</accession>
<dbReference type="Proteomes" id="UP000036790">
    <property type="component" value="Unassembled WGS sequence"/>
</dbReference>
<dbReference type="PROSITE" id="PS51257">
    <property type="entry name" value="PROKAR_LIPOPROTEIN"/>
    <property type="match status" value="1"/>
</dbReference>
<dbReference type="InterPro" id="IPR009003">
    <property type="entry name" value="Peptidase_S1_PA"/>
</dbReference>
<dbReference type="InterPro" id="IPR043504">
    <property type="entry name" value="Peptidase_S1_PA_chymotrypsin"/>
</dbReference>
<evidence type="ECO:0008006" key="5">
    <source>
        <dbReference type="Google" id="ProtNLM"/>
    </source>
</evidence>
<dbReference type="Gene3D" id="2.40.10.10">
    <property type="entry name" value="Trypsin-like serine proteases"/>
    <property type="match status" value="2"/>
</dbReference>
<feature type="chain" id="PRO_5042927293" description="Peptidase S1 domain-containing protein" evidence="2">
    <location>
        <begin position="29"/>
        <end position="322"/>
    </location>
</feature>
<protein>
    <recommendedName>
        <fullName evidence="5">Peptidase S1 domain-containing protein</fullName>
    </recommendedName>
</protein>
<proteinExistence type="predicted"/>
<keyword evidence="2" id="KW-0732">Signal</keyword>
<dbReference type="SUPFAM" id="SSF50494">
    <property type="entry name" value="Trypsin-like serine proteases"/>
    <property type="match status" value="1"/>
</dbReference>
<organism evidence="3 4">
    <name type="scientific">Xanthomonas oryzae</name>
    <dbReference type="NCBI Taxonomy" id="347"/>
    <lineage>
        <taxon>Bacteria</taxon>
        <taxon>Pseudomonadati</taxon>
        <taxon>Pseudomonadota</taxon>
        <taxon>Gammaproteobacteria</taxon>
        <taxon>Lysobacterales</taxon>
        <taxon>Lysobacteraceae</taxon>
        <taxon>Xanthomonas</taxon>
    </lineage>
</organism>
<evidence type="ECO:0000256" key="1">
    <source>
        <dbReference type="SAM" id="MobiDB-lite"/>
    </source>
</evidence>
<reference evidence="3 4" key="2">
    <citation type="submission" date="2015-09" db="EMBL/GenBank/DDBJ databases">
        <title>Draft genome sequence of Xanthomonas oryzae pv. USA str. X11-5A.</title>
        <authorList>
            <person name="Knight B.M."/>
            <person name="Roberts D.P."/>
            <person name="Lin D."/>
            <person name="Hari K."/>
            <person name="Fletcher J."/>
            <person name="Melcher U."/>
            <person name="Blagden T."/>
            <person name="Winegar R.A."/>
        </authorList>
    </citation>
    <scope>NUCLEOTIDE SEQUENCE [LARGE SCALE GENOMIC DNA]</scope>
    <source>
        <strain evidence="3 4">X11-5A</strain>
    </source>
</reference>
<feature type="region of interest" description="Disordered" evidence="1">
    <location>
        <begin position="279"/>
        <end position="322"/>
    </location>
</feature>
<evidence type="ECO:0000313" key="3">
    <source>
        <dbReference type="EMBL" id="KOR49652.1"/>
    </source>
</evidence>
<gene>
    <name evidence="3" type="ORF">ADT25_01355</name>
</gene>
<reference evidence="3 4" key="1">
    <citation type="submission" date="2015-07" db="EMBL/GenBank/DDBJ databases">
        <authorList>
            <consortium name="Consortium for Microbial Forensics and Genomics (microFORGE)"/>
            <person name="Knight B.M."/>
            <person name="Roberts D.P."/>
            <person name="Lin D."/>
            <person name="Hari K."/>
            <person name="Fletcher J."/>
            <person name="Melcher U."/>
            <person name="Blagden T."/>
            <person name="Winegar R.A."/>
        </authorList>
    </citation>
    <scope>NUCLEOTIDE SEQUENCE [LARGE SCALE GENOMIC DNA]</scope>
    <source>
        <strain evidence="3 4">X11-5A</strain>
    </source>
</reference>
<name>A0AAP1F0A2_9XANT</name>
<evidence type="ECO:0000313" key="4">
    <source>
        <dbReference type="Proteomes" id="UP000036790"/>
    </source>
</evidence>
<sequence length="322" mass="34828">MKNLQLQKRVACLAMAIGTALACSTAMAQVVPPRNPDRDFLPLISGSKVGVNTGSCTVGAVVVPRNIFYRLTPYQNATRWLVLAKHCSLLGGTVYVGDQNEFIGTVVWQSAASDLELVKVPPQPNPAYTWCQAHRNSGAAICNPYLQYTPRASNQVFMLRGGREARLPVTGWSNAPDERFCTSGWRTGVRCVWQGMSLDPGIYRPNYDHINAASASESSSLDGGDSGGPVVTYDRHLVGIISSSNEGGRDILYYTSMAQVLQELHSYILASSNFPAAADEDNPLSSAGEKTTWELAPTDENEDEDEDVGAAQMHSIGGRLQL</sequence>